<dbReference type="Pfam" id="PF07690">
    <property type="entry name" value="MFS_1"/>
    <property type="match status" value="1"/>
</dbReference>
<feature type="transmembrane region" description="Helical" evidence="7">
    <location>
        <begin position="468"/>
        <end position="486"/>
    </location>
</feature>
<evidence type="ECO:0000256" key="4">
    <source>
        <dbReference type="ARBA" id="ARBA00022692"/>
    </source>
</evidence>
<feature type="transmembrane region" description="Helical" evidence="7">
    <location>
        <begin position="225"/>
        <end position="242"/>
    </location>
</feature>
<comment type="subcellular location">
    <subcellularLocation>
        <location evidence="1">Cell membrane</location>
        <topology evidence="1">Multi-pass membrane protein</topology>
    </subcellularLocation>
</comment>
<evidence type="ECO:0000256" key="2">
    <source>
        <dbReference type="ARBA" id="ARBA00022448"/>
    </source>
</evidence>
<feature type="transmembrane region" description="Helical" evidence="7">
    <location>
        <begin position="400"/>
        <end position="420"/>
    </location>
</feature>
<feature type="transmembrane region" description="Helical" evidence="7">
    <location>
        <begin position="329"/>
        <end position="349"/>
    </location>
</feature>
<dbReference type="CDD" id="cd17321">
    <property type="entry name" value="MFS_MMR_MDR_like"/>
    <property type="match status" value="1"/>
</dbReference>
<evidence type="ECO:0000259" key="8">
    <source>
        <dbReference type="PROSITE" id="PS50850"/>
    </source>
</evidence>
<dbReference type="Gene3D" id="1.20.1250.20">
    <property type="entry name" value="MFS general substrate transporter like domains"/>
    <property type="match status" value="2"/>
</dbReference>
<gene>
    <name evidence="9" type="ORF">HNR40_003039</name>
</gene>
<proteinExistence type="predicted"/>
<dbReference type="InterPro" id="IPR011701">
    <property type="entry name" value="MFS"/>
</dbReference>
<feature type="transmembrane region" description="Helical" evidence="7">
    <location>
        <begin position="77"/>
        <end position="96"/>
    </location>
</feature>
<dbReference type="PANTHER" id="PTHR42718">
    <property type="entry name" value="MAJOR FACILITATOR SUPERFAMILY MULTIDRUG TRANSPORTER MFSC"/>
    <property type="match status" value="1"/>
</dbReference>
<feature type="transmembrane region" description="Helical" evidence="7">
    <location>
        <begin position="196"/>
        <end position="213"/>
    </location>
</feature>
<feature type="transmembrane region" description="Helical" evidence="7">
    <location>
        <begin position="163"/>
        <end position="184"/>
    </location>
</feature>
<evidence type="ECO:0000313" key="9">
    <source>
        <dbReference type="EMBL" id="MBB5077566.1"/>
    </source>
</evidence>
<keyword evidence="2" id="KW-0813">Transport</keyword>
<dbReference type="Proteomes" id="UP000568380">
    <property type="component" value="Unassembled WGS sequence"/>
</dbReference>
<organism evidence="9 10">
    <name type="scientific">Nonomuraea endophytica</name>
    <dbReference type="NCBI Taxonomy" id="714136"/>
    <lineage>
        <taxon>Bacteria</taxon>
        <taxon>Bacillati</taxon>
        <taxon>Actinomycetota</taxon>
        <taxon>Actinomycetes</taxon>
        <taxon>Streptosporangiales</taxon>
        <taxon>Streptosporangiaceae</taxon>
        <taxon>Nonomuraea</taxon>
    </lineage>
</organism>
<keyword evidence="4 7" id="KW-0812">Transmembrane</keyword>
<reference evidence="9 10" key="1">
    <citation type="submission" date="2020-08" db="EMBL/GenBank/DDBJ databases">
        <title>Genomic Encyclopedia of Type Strains, Phase IV (KMG-IV): sequencing the most valuable type-strain genomes for metagenomic binning, comparative biology and taxonomic classification.</title>
        <authorList>
            <person name="Goeker M."/>
        </authorList>
    </citation>
    <scope>NUCLEOTIDE SEQUENCE [LARGE SCALE GENOMIC DNA]</scope>
    <source>
        <strain evidence="9 10">DSM 45385</strain>
    </source>
</reference>
<feature type="transmembrane region" description="Helical" evidence="7">
    <location>
        <begin position="355"/>
        <end position="379"/>
    </location>
</feature>
<keyword evidence="6 7" id="KW-0472">Membrane</keyword>
<dbReference type="SUPFAM" id="SSF103473">
    <property type="entry name" value="MFS general substrate transporter"/>
    <property type="match status" value="1"/>
</dbReference>
<sequence length="492" mass="50583">MKKAGPREWAGLAILMLPVLLISVTVTVLFFALPSLTAELEPSGAQQLWIVDVYAFLLAGLLIPMGHLGDRIGRRRLLLLGAVAFGLASAAAAFASSAELLILARALQGAAAATLMPPTLALIRVLFADPRQLRMAIAVWAAVFTLGSVAGPVAGGWLLEHFWWGSVFLINVPIMLVLLVLGPLLPEYRDPAPGRFDLAGGVLVLLAALPLVYAVKKAAGQDFSVTMWAAAAAGLVFAALFLRRQRTRPGPMLDLALFRRPGFGLSLATATLAVFALIGTFYFLTQYLMSVLGMRPIAAGLMIVPAAVSAAAGSVLGAGLTRWLRPGHVMGSGMVLGAAGFLLIAGLGTEENLPLLFGGQILLGWGIGSVQALASGLVVSTAPPEKAGSASGLFESATEFGQAFGAAVLGSIGMAVYRAALTATMPPDVPAELAAVARETLGGALALDAGTALATAARAAYVDGMRTAALAGAVVMVTMGVLVLRARSGRVC</sequence>
<dbReference type="GO" id="GO:0005886">
    <property type="term" value="C:plasma membrane"/>
    <property type="evidence" value="ECO:0007669"/>
    <property type="project" value="UniProtKB-SubCell"/>
</dbReference>
<feature type="transmembrane region" description="Helical" evidence="7">
    <location>
        <begin position="135"/>
        <end position="157"/>
    </location>
</feature>
<keyword evidence="3" id="KW-1003">Cell membrane</keyword>
<feature type="domain" description="Major facilitator superfamily (MFS) profile" evidence="8">
    <location>
        <begin position="11"/>
        <end position="490"/>
    </location>
</feature>
<dbReference type="EMBL" id="JACHIN010000003">
    <property type="protein sequence ID" value="MBB5077566.1"/>
    <property type="molecule type" value="Genomic_DNA"/>
</dbReference>
<dbReference type="PANTHER" id="PTHR42718:SF47">
    <property type="entry name" value="METHYL VIOLOGEN RESISTANCE PROTEIN SMVA"/>
    <property type="match status" value="1"/>
</dbReference>
<feature type="transmembrane region" description="Helical" evidence="7">
    <location>
        <begin position="45"/>
        <end position="65"/>
    </location>
</feature>
<feature type="transmembrane region" description="Helical" evidence="7">
    <location>
        <begin position="12"/>
        <end position="33"/>
    </location>
</feature>
<dbReference type="RefSeq" id="WP_184961458.1">
    <property type="nucleotide sequence ID" value="NZ_JACHIN010000003.1"/>
</dbReference>
<dbReference type="InterPro" id="IPR020846">
    <property type="entry name" value="MFS_dom"/>
</dbReference>
<evidence type="ECO:0000256" key="7">
    <source>
        <dbReference type="SAM" id="Phobius"/>
    </source>
</evidence>
<keyword evidence="5 7" id="KW-1133">Transmembrane helix</keyword>
<dbReference type="InterPro" id="IPR036259">
    <property type="entry name" value="MFS_trans_sf"/>
</dbReference>
<feature type="transmembrane region" description="Helical" evidence="7">
    <location>
        <begin position="297"/>
        <end position="317"/>
    </location>
</feature>
<dbReference type="GO" id="GO:0022857">
    <property type="term" value="F:transmembrane transporter activity"/>
    <property type="evidence" value="ECO:0007669"/>
    <property type="project" value="InterPro"/>
</dbReference>
<dbReference type="PROSITE" id="PS50850">
    <property type="entry name" value="MFS"/>
    <property type="match status" value="1"/>
</dbReference>
<name>A0A7W8A0Z9_9ACTN</name>
<evidence type="ECO:0000256" key="3">
    <source>
        <dbReference type="ARBA" id="ARBA00022475"/>
    </source>
</evidence>
<evidence type="ECO:0000256" key="1">
    <source>
        <dbReference type="ARBA" id="ARBA00004651"/>
    </source>
</evidence>
<keyword evidence="10" id="KW-1185">Reference proteome</keyword>
<evidence type="ECO:0000256" key="6">
    <source>
        <dbReference type="ARBA" id="ARBA00023136"/>
    </source>
</evidence>
<comment type="caution">
    <text evidence="9">The sequence shown here is derived from an EMBL/GenBank/DDBJ whole genome shotgun (WGS) entry which is preliminary data.</text>
</comment>
<feature type="transmembrane region" description="Helical" evidence="7">
    <location>
        <begin position="263"/>
        <end position="285"/>
    </location>
</feature>
<accession>A0A7W8A0Z9</accession>
<protein>
    <submittedName>
        <fullName evidence="9">DHA2 family multidrug resistance protein-like MFS transporter</fullName>
    </submittedName>
</protein>
<evidence type="ECO:0000313" key="10">
    <source>
        <dbReference type="Proteomes" id="UP000568380"/>
    </source>
</evidence>
<feature type="transmembrane region" description="Helical" evidence="7">
    <location>
        <begin position="102"/>
        <end position="123"/>
    </location>
</feature>
<evidence type="ECO:0000256" key="5">
    <source>
        <dbReference type="ARBA" id="ARBA00022989"/>
    </source>
</evidence>
<dbReference type="AlphaFoldDB" id="A0A7W8A0Z9"/>